<dbReference type="RefSeq" id="WP_342629424.1">
    <property type="nucleotide sequence ID" value="NZ_CP152276.1"/>
</dbReference>
<evidence type="ECO:0000313" key="6">
    <source>
        <dbReference type="EMBL" id="XAE44113.1"/>
    </source>
</evidence>
<dbReference type="Gene3D" id="3.40.190.290">
    <property type="match status" value="1"/>
</dbReference>
<dbReference type="EMBL" id="CP152276">
    <property type="protein sequence ID" value="XAE44113.1"/>
    <property type="molecule type" value="Genomic_DNA"/>
</dbReference>
<feature type="domain" description="HTH lysR-type" evidence="5">
    <location>
        <begin position="1"/>
        <end position="60"/>
    </location>
</feature>
<proteinExistence type="inferred from homology"/>
<accession>A0ABZ3D8Z8</accession>
<dbReference type="Pfam" id="PF00126">
    <property type="entry name" value="HTH_1"/>
    <property type="match status" value="1"/>
</dbReference>
<protein>
    <submittedName>
        <fullName evidence="6">LysR family transcriptional regulator</fullName>
    </submittedName>
</protein>
<evidence type="ECO:0000313" key="7">
    <source>
        <dbReference type="Proteomes" id="UP001449795"/>
    </source>
</evidence>
<dbReference type="Pfam" id="PF03466">
    <property type="entry name" value="LysR_substrate"/>
    <property type="match status" value="1"/>
</dbReference>
<dbReference type="PANTHER" id="PTHR30537">
    <property type="entry name" value="HTH-TYPE TRANSCRIPTIONAL REGULATOR"/>
    <property type="match status" value="1"/>
</dbReference>
<organism evidence="6 7">
    <name type="scientific">Nguyenibacter vanlangensis</name>
    <dbReference type="NCBI Taxonomy" id="1216886"/>
    <lineage>
        <taxon>Bacteria</taxon>
        <taxon>Pseudomonadati</taxon>
        <taxon>Pseudomonadota</taxon>
        <taxon>Alphaproteobacteria</taxon>
        <taxon>Acetobacterales</taxon>
        <taxon>Acetobacteraceae</taxon>
        <taxon>Nguyenibacter</taxon>
    </lineage>
</organism>
<evidence type="ECO:0000256" key="4">
    <source>
        <dbReference type="ARBA" id="ARBA00023163"/>
    </source>
</evidence>
<dbReference type="Proteomes" id="UP001449795">
    <property type="component" value="Chromosome"/>
</dbReference>
<dbReference type="SUPFAM" id="SSF53850">
    <property type="entry name" value="Periplasmic binding protein-like II"/>
    <property type="match status" value="1"/>
</dbReference>
<dbReference type="SUPFAM" id="SSF46785">
    <property type="entry name" value="Winged helix' DNA-binding domain"/>
    <property type="match status" value="1"/>
</dbReference>
<sequence>MDNRAGEMMAFARVVAAGSFSEAARQMRMTPSTISKLVARIEARLGVRLVERSTRRLSLTDEGRLYYERSATLLAELDAIEGELAQGARHAGGTVRINASVAFGTLGIEPLLPAFWQAYPNIVIDLSLSDDIADLYLDRTDIAFRVGPLADSGLVARRLGSARRVIVASPLYLARHGTPRTVADLDGHNCLGFNFRRAAPVWPLRQDGRIVDRSVGGTLLANNGPSVHRMALAGVGLARLADFDVCADIRAGRLVEILADAGQGETEDIHALSLGGPHMPYRIRLFLDFMAPRLQAFLRDNALDRQPAPLTVS</sequence>
<keyword evidence="4" id="KW-0804">Transcription</keyword>
<comment type="similarity">
    <text evidence="1">Belongs to the LysR transcriptional regulatory family.</text>
</comment>
<dbReference type="InterPro" id="IPR058163">
    <property type="entry name" value="LysR-type_TF_proteobact-type"/>
</dbReference>
<evidence type="ECO:0000256" key="3">
    <source>
        <dbReference type="ARBA" id="ARBA00023125"/>
    </source>
</evidence>
<keyword evidence="7" id="KW-1185">Reference proteome</keyword>
<dbReference type="PANTHER" id="PTHR30537:SF71">
    <property type="entry name" value="TRANSCRIPTIONAL REGULATORY PROTEIN"/>
    <property type="match status" value="1"/>
</dbReference>
<dbReference type="InterPro" id="IPR000847">
    <property type="entry name" value="LysR_HTH_N"/>
</dbReference>
<name>A0ABZ3D8Z8_9PROT</name>
<keyword evidence="2" id="KW-0805">Transcription regulation</keyword>
<reference evidence="6 7" key="1">
    <citation type="submission" date="2024-04" db="EMBL/GenBank/DDBJ databases">
        <title>Complete genome sequence of Nguyenibacter vanlangesis HBCM-1154, a strain capable of nitrogen fixation, IAA production, and phosphorus solubilization isolated from sugarcane soil.</title>
        <authorList>
            <person name="MY HANH P."/>
        </authorList>
    </citation>
    <scope>NUCLEOTIDE SEQUENCE [LARGE SCALE GENOMIC DNA]</scope>
    <source>
        <strain evidence="6 7">HBCM 1154</strain>
    </source>
</reference>
<evidence type="ECO:0000259" key="5">
    <source>
        <dbReference type="PROSITE" id="PS50931"/>
    </source>
</evidence>
<keyword evidence="3" id="KW-0238">DNA-binding</keyword>
<dbReference type="InterPro" id="IPR036388">
    <property type="entry name" value="WH-like_DNA-bd_sf"/>
</dbReference>
<evidence type="ECO:0000256" key="2">
    <source>
        <dbReference type="ARBA" id="ARBA00023015"/>
    </source>
</evidence>
<evidence type="ECO:0000256" key="1">
    <source>
        <dbReference type="ARBA" id="ARBA00009437"/>
    </source>
</evidence>
<dbReference type="PROSITE" id="PS50931">
    <property type="entry name" value="HTH_LYSR"/>
    <property type="match status" value="1"/>
</dbReference>
<dbReference type="InterPro" id="IPR005119">
    <property type="entry name" value="LysR_subst-bd"/>
</dbReference>
<dbReference type="InterPro" id="IPR036390">
    <property type="entry name" value="WH_DNA-bd_sf"/>
</dbReference>
<gene>
    <name evidence="6" type="ORF">AAC691_06675</name>
</gene>
<dbReference type="Gene3D" id="1.10.10.10">
    <property type="entry name" value="Winged helix-like DNA-binding domain superfamily/Winged helix DNA-binding domain"/>
    <property type="match status" value="1"/>
</dbReference>